<organism evidence="1 2">
    <name type="scientific">Nonomuraea solani</name>
    <dbReference type="NCBI Taxonomy" id="1144553"/>
    <lineage>
        <taxon>Bacteria</taxon>
        <taxon>Bacillati</taxon>
        <taxon>Actinomycetota</taxon>
        <taxon>Actinomycetes</taxon>
        <taxon>Streptosporangiales</taxon>
        <taxon>Streptosporangiaceae</taxon>
        <taxon>Nonomuraea</taxon>
    </lineage>
</organism>
<evidence type="ECO:0000313" key="1">
    <source>
        <dbReference type="EMBL" id="SEH01153.1"/>
    </source>
</evidence>
<protein>
    <recommendedName>
        <fullName evidence="3">LysR substrate binding domain-containing protein</fullName>
    </recommendedName>
</protein>
<dbReference type="EMBL" id="FNVT01000019">
    <property type="protein sequence ID" value="SEH01153.1"/>
    <property type="molecule type" value="Genomic_DNA"/>
</dbReference>
<reference evidence="1 2" key="1">
    <citation type="submission" date="2016-10" db="EMBL/GenBank/DDBJ databases">
        <authorList>
            <person name="de Groot N.N."/>
        </authorList>
    </citation>
    <scope>NUCLEOTIDE SEQUENCE [LARGE SCALE GENOMIC DNA]</scope>
    <source>
        <strain evidence="1 2">CGMCC 4.7037</strain>
    </source>
</reference>
<accession>A0A1H6EUU1</accession>
<evidence type="ECO:0000313" key="2">
    <source>
        <dbReference type="Proteomes" id="UP000236732"/>
    </source>
</evidence>
<sequence length="149" mass="15880">MLPERHPLAGLDAVPFEALRGTSPCIRAGDHATPGWEHAVLQLLAPFGVDPALAHPHVQGAGELARHVRDRDAPILTLAGQPAVPGAVVRRLVDPVAIFPWTMIWRAGTDHPGVRVLHEAVDELAAAHGWLSAPDGAWFPEPEASRLPG</sequence>
<name>A0A1H6EUU1_9ACTN</name>
<keyword evidence="2" id="KW-1185">Reference proteome</keyword>
<gene>
    <name evidence="1" type="ORF">SAMN05444920_11983</name>
</gene>
<proteinExistence type="predicted"/>
<evidence type="ECO:0008006" key="3">
    <source>
        <dbReference type="Google" id="ProtNLM"/>
    </source>
</evidence>
<dbReference type="Proteomes" id="UP000236732">
    <property type="component" value="Unassembled WGS sequence"/>
</dbReference>
<dbReference type="AlphaFoldDB" id="A0A1H6EUU1"/>